<keyword evidence="1" id="KW-0732">Signal</keyword>
<feature type="chain" id="PRO_5008587920" evidence="1">
    <location>
        <begin position="19"/>
        <end position="157"/>
    </location>
</feature>
<name>A0A1B6M609_9HEMI</name>
<organism evidence="2">
    <name type="scientific">Graphocephala atropunctata</name>
    <dbReference type="NCBI Taxonomy" id="36148"/>
    <lineage>
        <taxon>Eukaryota</taxon>
        <taxon>Metazoa</taxon>
        <taxon>Ecdysozoa</taxon>
        <taxon>Arthropoda</taxon>
        <taxon>Hexapoda</taxon>
        <taxon>Insecta</taxon>
        <taxon>Pterygota</taxon>
        <taxon>Neoptera</taxon>
        <taxon>Paraneoptera</taxon>
        <taxon>Hemiptera</taxon>
        <taxon>Auchenorrhyncha</taxon>
        <taxon>Membracoidea</taxon>
        <taxon>Cicadellidae</taxon>
        <taxon>Cicadellinae</taxon>
        <taxon>Cicadellini</taxon>
        <taxon>Graphocephala</taxon>
    </lineage>
</organism>
<proteinExistence type="predicted"/>
<evidence type="ECO:0000313" key="2">
    <source>
        <dbReference type="EMBL" id="JAT31367.1"/>
    </source>
</evidence>
<feature type="signal peptide" evidence="1">
    <location>
        <begin position="1"/>
        <end position="18"/>
    </location>
</feature>
<protein>
    <submittedName>
        <fullName evidence="2">Uncharacterized protein</fullName>
    </submittedName>
</protein>
<dbReference type="EMBL" id="GEBQ01008610">
    <property type="protein sequence ID" value="JAT31367.1"/>
    <property type="molecule type" value="Transcribed_RNA"/>
</dbReference>
<dbReference type="AlphaFoldDB" id="A0A1B6M609"/>
<sequence>MSALQLVVFFVIFSSTLGFSGELFDITTIYEIDNYCRDVPCDVSGRIHKRGKANGLPLNVSSNQLASTSPELHNFSCDTVLGCNWDKDGWSSKPYNICVKMKKGMAYPLSNTTEVKLEKGVGTTSTLLFLTSGTSNVREESQFNLIESSVPYLYDLY</sequence>
<gene>
    <name evidence="2" type="ORF">g.39980</name>
</gene>
<accession>A0A1B6M609</accession>
<feature type="non-terminal residue" evidence="2">
    <location>
        <position position="157"/>
    </location>
</feature>
<reference evidence="2" key="1">
    <citation type="submission" date="2015-11" db="EMBL/GenBank/DDBJ databases">
        <title>De novo transcriptome assembly of four potential Pierce s Disease insect vectors from Arizona vineyards.</title>
        <authorList>
            <person name="Tassone E.E."/>
        </authorList>
    </citation>
    <scope>NUCLEOTIDE SEQUENCE</scope>
</reference>
<evidence type="ECO:0000256" key="1">
    <source>
        <dbReference type="SAM" id="SignalP"/>
    </source>
</evidence>